<dbReference type="EMBL" id="JARTMM010000106">
    <property type="protein sequence ID" value="MDK4883560.1"/>
    <property type="molecule type" value="Genomic_DNA"/>
</dbReference>
<evidence type="ECO:0000313" key="2">
    <source>
        <dbReference type="EMBL" id="MEC5496764.1"/>
    </source>
</evidence>
<proteinExistence type="predicted"/>
<evidence type="ECO:0000313" key="1">
    <source>
        <dbReference type="EMBL" id="MDK4883560.1"/>
    </source>
</evidence>
<dbReference type="EMBL" id="JARTMM020000001">
    <property type="protein sequence ID" value="MEC5496764.1"/>
    <property type="molecule type" value="Genomic_DNA"/>
</dbReference>
<name>A0AA90HQ54_ACIBA</name>
<comment type="caution">
    <text evidence="1">The sequence shown here is derived from an EMBL/GenBank/DDBJ whole genome shotgun (WGS) entry which is preliminary data.</text>
</comment>
<dbReference type="AlphaFoldDB" id="A0AA90HQ54"/>
<reference evidence="2" key="3">
    <citation type="submission" date="2024-01" db="EMBL/GenBank/DDBJ databases">
        <authorList>
            <person name="Macesic N."/>
        </authorList>
    </citation>
    <scope>NUCLEOTIDE SEQUENCE</scope>
    <source>
        <strain evidence="2">CPO519</strain>
    </source>
</reference>
<protein>
    <submittedName>
        <fullName evidence="1">Uncharacterized protein</fullName>
    </submittedName>
</protein>
<accession>A0AA90HQ54</accession>
<dbReference type="Proteomes" id="UP001174156">
    <property type="component" value="Unassembled WGS sequence"/>
</dbReference>
<reference evidence="1" key="2">
    <citation type="submission" date="2023-01" db="EMBL/GenBank/DDBJ databases">
        <title>Genomic dissection of endemic carbapenem resistance: metallo-beta-lactamase gene dissemination through clonal, plasmid and integron transfer pathways.</title>
        <authorList>
            <person name="Macesic N."/>
        </authorList>
    </citation>
    <scope>NUCLEOTIDE SEQUENCE</scope>
    <source>
        <strain evidence="1">CPO519</strain>
    </source>
</reference>
<evidence type="ECO:0000313" key="3">
    <source>
        <dbReference type="Proteomes" id="UP001174156"/>
    </source>
</evidence>
<gene>
    <name evidence="2" type="ORF">P9867_009805</name>
    <name evidence="1" type="ORF">P9867_18405</name>
</gene>
<sequence>MMDFYEIAFDKDYESYKINSENITVELSVFQSLWGAWEKFVEIFYFQLYMENKEKKINEDEIKKAFN</sequence>
<dbReference type="RefSeq" id="WP_004834836.1">
    <property type="nucleotide sequence ID" value="NZ_AP024802.1"/>
</dbReference>
<organism evidence="1">
    <name type="scientific">Acinetobacter baumannii</name>
    <dbReference type="NCBI Taxonomy" id="470"/>
    <lineage>
        <taxon>Bacteria</taxon>
        <taxon>Pseudomonadati</taxon>
        <taxon>Pseudomonadota</taxon>
        <taxon>Gammaproteobacteria</taxon>
        <taxon>Moraxellales</taxon>
        <taxon>Moraxellaceae</taxon>
        <taxon>Acinetobacter</taxon>
        <taxon>Acinetobacter calcoaceticus/baumannii complex</taxon>
    </lineage>
</organism>
<reference evidence="2 3" key="1">
    <citation type="journal article" date="2023" name="Nat. Commun.">
        <title>Genomic dissection of endemic carbapenem resistance reveals metallo-beta-lactamase dissemination through clonal, plasmid and integron transfer.</title>
        <authorList>
            <person name="Macesic N."/>
            <person name="Hawkey J."/>
            <person name="Vezina B."/>
            <person name="Wisniewski J.A."/>
            <person name="Cottingham H."/>
            <person name="Blakeway L.V."/>
            <person name="Harshegyi T."/>
            <person name="Pragastis K."/>
            <person name="Badoordeen G.Z."/>
            <person name="Dennison A."/>
            <person name="Spelman D.W."/>
            <person name="Jenney A.W.J."/>
            <person name="Peleg A.Y."/>
        </authorList>
    </citation>
    <scope>NUCLEOTIDE SEQUENCE [LARGE SCALE GENOMIC DNA]</scope>
    <source>
        <strain evidence="2 3">CPO519</strain>
    </source>
</reference>